<dbReference type="InterPro" id="IPR003593">
    <property type="entry name" value="AAA+_ATPase"/>
</dbReference>
<dbReference type="PANTHER" id="PTHR42734">
    <property type="entry name" value="METAL TRANSPORT SYSTEM ATP-BINDING PROTEIN TM_0124-RELATED"/>
    <property type="match status" value="1"/>
</dbReference>
<evidence type="ECO:0000256" key="4">
    <source>
        <dbReference type="ARBA" id="ARBA00022840"/>
    </source>
</evidence>
<gene>
    <name evidence="6" type="ORF">BIY22_15030</name>
</gene>
<evidence type="ECO:0000256" key="2">
    <source>
        <dbReference type="ARBA" id="ARBA00022448"/>
    </source>
</evidence>
<dbReference type="InterPro" id="IPR050153">
    <property type="entry name" value="Metal_Ion_Import_ABC"/>
</dbReference>
<dbReference type="InterPro" id="IPR027417">
    <property type="entry name" value="P-loop_NTPase"/>
</dbReference>
<dbReference type="AlphaFoldDB" id="A0A1Q9HP53"/>
<dbReference type="PROSITE" id="PS50893">
    <property type="entry name" value="ABC_TRANSPORTER_2"/>
    <property type="match status" value="1"/>
</dbReference>
<dbReference type="GO" id="GO:0016887">
    <property type="term" value="F:ATP hydrolysis activity"/>
    <property type="evidence" value="ECO:0007669"/>
    <property type="project" value="InterPro"/>
</dbReference>
<dbReference type="InterPro" id="IPR017871">
    <property type="entry name" value="ABC_transporter-like_CS"/>
</dbReference>
<evidence type="ECO:0000256" key="1">
    <source>
        <dbReference type="ARBA" id="ARBA00005417"/>
    </source>
</evidence>
<evidence type="ECO:0000313" key="6">
    <source>
        <dbReference type="EMBL" id="OLQ92638.1"/>
    </source>
</evidence>
<dbReference type="Pfam" id="PF00005">
    <property type="entry name" value="ABC_tran"/>
    <property type="match status" value="1"/>
</dbReference>
<comment type="caution">
    <text evidence="6">The sequence shown here is derived from an EMBL/GenBank/DDBJ whole genome shotgun (WGS) entry which is preliminary data.</text>
</comment>
<dbReference type="PANTHER" id="PTHR42734:SF5">
    <property type="entry name" value="IRON TRANSPORT SYSTEM ATP-BINDING PROTEIN HI_0361-RELATED"/>
    <property type="match status" value="1"/>
</dbReference>
<reference evidence="6 7" key="1">
    <citation type="submission" date="2016-09" db="EMBL/GenBank/DDBJ databases">
        <title>Genomic Taxonomy of the Vibrionaceae.</title>
        <authorList>
            <person name="Gonzalez-Castillo A."/>
            <person name="Gomez-Gil B."/>
            <person name="Enciso-Ibarra K."/>
        </authorList>
    </citation>
    <scope>NUCLEOTIDE SEQUENCE [LARGE SCALE GENOMIC DNA]</scope>
    <source>
        <strain evidence="6 7">CAIM 703</strain>
    </source>
</reference>
<dbReference type="FunFam" id="3.40.50.300:FF:000134">
    <property type="entry name" value="Iron-enterobactin ABC transporter ATP-binding protein"/>
    <property type="match status" value="1"/>
</dbReference>
<proteinExistence type="inferred from homology"/>
<dbReference type="Gene3D" id="3.40.50.300">
    <property type="entry name" value="P-loop containing nucleotide triphosphate hydrolases"/>
    <property type="match status" value="1"/>
</dbReference>
<dbReference type="InterPro" id="IPR003439">
    <property type="entry name" value="ABC_transporter-like_ATP-bd"/>
</dbReference>
<dbReference type="GO" id="GO:0005524">
    <property type="term" value="F:ATP binding"/>
    <property type="evidence" value="ECO:0007669"/>
    <property type="project" value="UniProtKB-KW"/>
</dbReference>
<dbReference type="PROSITE" id="PS00211">
    <property type="entry name" value="ABC_TRANSPORTER_1"/>
    <property type="match status" value="1"/>
</dbReference>
<dbReference type="Proteomes" id="UP000186313">
    <property type="component" value="Unassembled WGS sequence"/>
</dbReference>
<dbReference type="STRING" id="1381081.BIY22_15030"/>
<keyword evidence="4" id="KW-0067">ATP-binding</keyword>
<dbReference type="SMART" id="SM00382">
    <property type="entry name" value="AAA"/>
    <property type="match status" value="1"/>
</dbReference>
<evidence type="ECO:0000313" key="7">
    <source>
        <dbReference type="Proteomes" id="UP000186313"/>
    </source>
</evidence>
<dbReference type="RefSeq" id="WP_075706291.1">
    <property type="nucleotide sequence ID" value="NZ_MJMJ01000002.1"/>
</dbReference>
<protein>
    <submittedName>
        <fullName evidence="6">Iron ABC transporter permease</fullName>
    </submittedName>
</protein>
<comment type="similarity">
    <text evidence="1">Belongs to the ABC transporter superfamily.</text>
</comment>
<keyword evidence="2" id="KW-0813">Transport</keyword>
<keyword evidence="3" id="KW-0547">Nucleotide-binding</keyword>
<feature type="domain" description="ABC transporter" evidence="5">
    <location>
        <begin position="7"/>
        <end position="242"/>
    </location>
</feature>
<organism evidence="6 7">
    <name type="scientific">Vibrio panuliri</name>
    <dbReference type="NCBI Taxonomy" id="1381081"/>
    <lineage>
        <taxon>Bacteria</taxon>
        <taxon>Pseudomonadati</taxon>
        <taxon>Pseudomonadota</taxon>
        <taxon>Gammaproteobacteria</taxon>
        <taxon>Vibrionales</taxon>
        <taxon>Vibrionaceae</taxon>
        <taxon>Vibrio</taxon>
    </lineage>
</organism>
<dbReference type="CDD" id="cd03235">
    <property type="entry name" value="ABC_Metallic_Cations"/>
    <property type="match status" value="1"/>
</dbReference>
<dbReference type="OrthoDB" id="9806726at2"/>
<sequence length="295" mass="32238">MSNSVSIVANDVGVVYRNGHSAINNVSFSLEQGTICALVGINGGGKSTLFKGIMGLVDLTTGSIQLAGNNVKQALKQNLVAYVPQTEDIDWNFPILTRDVVMQGRYGYMGFLRIPSSKDHLAVDEAMDKMGIAHLATRQIGELSGGQKKRVFLARALAQKSKIILLDEPFTGVDFNTENVIMSLLKELQQQGHLILVSTHNLGTVPDYCNQVLFINRTIIAAGSTETTFNQENLHATFGGALKQVDIAGKTLHKDDDERNMLIISDHDKPAVFYGKSKSDAVIVRDQNMENSHHV</sequence>
<dbReference type="EMBL" id="MJMJ01000002">
    <property type="protein sequence ID" value="OLQ92638.1"/>
    <property type="molecule type" value="Genomic_DNA"/>
</dbReference>
<dbReference type="SUPFAM" id="SSF52540">
    <property type="entry name" value="P-loop containing nucleoside triphosphate hydrolases"/>
    <property type="match status" value="1"/>
</dbReference>
<accession>A0A1Q9HP53</accession>
<evidence type="ECO:0000259" key="5">
    <source>
        <dbReference type="PROSITE" id="PS50893"/>
    </source>
</evidence>
<name>A0A1Q9HP53_9VIBR</name>
<evidence type="ECO:0000256" key="3">
    <source>
        <dbReference type="ARBA" id="ARBA00022741"/>
    </source>
</evidence>